<name>A0A652YU08_NOCGL</name>
<evidence type="ECO:0000256" key="3">
    <source>
        <dbReference type="ARBA" id="ARBA00022448"/>
    </source>
</evidence>
<evidence type="ECO:0000256" key="5">
    <source>
        <dbReference type="ARBA" id="ARBA00022989"/>
    </source>
</evidence>
<keyword evidence="4" id="KW-0812">Transmembrane</keyword>
<evidence type="ECO:0000256" key="1">
    <source>
        <dbReference type="ARBA" id="ARBA00004141"/>
    </source>
</evidence>
<accession>A0A652YU08</accession>
<evidence type="ECO:0000256" key="6">
    <source>
        <dbReference type="ARBA" id="ARBA00023136"/>
    </source>
</evidence>
<dbReference type="GO" id="GO:0042907">
    <property type="term" value="F:xanthine transmembrane transporter activity"/>
    <property type="evidence" value="ECO:0007669"/>
    <property type="project" value="TreeGrafter"/>
</dbReference>
<dbReference type="GO" id="GO:0005886">
    <property type="term" value="C:plasma membrane"/>
    <property type="evidence" value="ECO:0007669"/>
    <property type="project" value="TreeGrafter"/>
</dbReference>
<comment type="subcellular location">
    <subcellularLocation>
        <location evidence="1">Membrane</location>
        <topology evidence="1">Multi-pass membrane protein</topology>
    </subcellularLocation>
</comment>
<protein>
    <submittedName>
        <fullName evidence="7">NCS2 family nucleobase:cation symporter-2</fullName>
    </submittedName>
</protein>
<reference evidence="7" key="1">
    <citation type="submission" date="2019-07" db="EMBL/GenBank/DDBJ databases">
        <title>Genomic Encyclopedia of Type Strains, Phase IV (KMG-IV): sequencing the most valuable type-strain genomes for metagenomic binning, comparative biology and taxonomic classification.</title>
        <authorList>
            <person name="Goeker M."/>
        </authorList>
    </citation>
    <scope>NUCLEOTIDE SEQUENCE</scope>
    <source>
        <strain evidence="7">DSM 44596</strain>
    </source>
</reference>
<proteinExistence type="inferred from homology"/>
<dbReference type="InterPro" id="IPR006043">
    <property type="entry name" value="NCS2"/>
</dbReference>
<evidence type="ECO:0000256" key="2">
    <source>
        <dbReference type="ARBA" id="ARBA00008821"/>
    </source>
</evidence>
<dbReference type="EMBL" id="VNIQ01000002">
    <property type="protein sequence ID" value="TYQ06550.1"/>
    <property type="molecule type" value="Genomic_DNA"/>
</dbReference>
<dbReference type="PANTHER" id="PTHR42810">
    <property type="entry name" value="PURINE PERMEASE C1399.01C-RELATED"/>
    <property type="match status" value="1"/>
</dbReference>
<dbReference type="AlphaFoldDB" id="A0A652YU08"/>
<evidence type="ECO:0000256" key="4">
    <source>
        <dbReference type="ARBA" id="ARBA00022692"/>
    </source>
</evidence>
<dbReference type="NCBIfam" id="NF037981">
    <property type="entry name" value="NCS2_1"/>
    <property type="match status" value="1"/>
</dbReference>
<dbReference type="Pfam" id="PF00860">
    <property type="entry name" value="Xan_ur_permease"/>
    <property type="match status" value="1"/>
</dbReference>
<dbReference type="PANTHER" id="PTHR42810:SF2">
    <property type="entry name" value="PURINE PERMEASE C1399.01C-RELATED"/>
    <property type="match status" value="1"/>
</dbReference>
<keyword evidence="3" id="KW-0813">Transport</keyword>
<comment type="similarity">
    <text evidence="2">Belongs to the nucleobase:cation symporter-2 (NCS2) (TC 2.A.40) family.</text>
</comment>
<keyword evidence="6" id="KW-0472">Membrane</keyword>
<organism evidence="7">
    <name type="scientific">Nocardia globerula</name>
    <dbReference type="NCBI Taxonomy" id="1818"/>
    <lineage>
        <taxon>Bacteria</taxon>
        <taxon>Bacillati</taxon>
        <taxon>Actinomycetota</taxon>
        <taxon>Actinomycetes</taxon>
        <taxon>Mycobacteriales</taxon>
        <taxon>Nocardiaceae</taxon>
        <taxon>Nocardia</taxon>
    </lineage>
</organism>
<gene>
    <name evidence="7" type="ORF">FNL38_102687</name>
</gene>
<evidence type="ECO:0000313" key="7">
    <source>
        <dbReference type="EMBL" id="TYQ06550.1"/>
    </source>
</evidence>
<sequence>MSLSHESTDGNLSVEGADQNLTIDTEQSIPLPRKVALGAQQLLVSNVWLDPLFIGSAAGLGAALSTNLLTATLLAAGVATLLQTTKLVKLPVVEGPSSAFSPLAIAYAKAGSLAAAGTGLLIGAAIVLLAAATGVLGKIRRVLSSAVTGTIILLVGLSLAGFTIQEFFGMPGTENFATPSTILIATVTTAVVVLGGMFTGKFRSFCFLIALVVGNLLAFALGRLDFSGVSAAPWLRFPTLLPYGSLTFDLGITVTMCIVFFVAVVEAIGIYEATARLTRLPLTARQINAGVAGEAGGSMLSALFGGFGTTAYAQNLGVVRITGIGSRFVVRVAALMMIALAMFPKVAAVLVTTPAPVIGGLFLPAAATVVITGAQAAFRDRGNSTHNLIAPLALMAGLGVPALTGSLVGVWPELVVQLATQGIVVGAVVAIVLECLFVVIPNALARRGNRKSKSTL</sequence>
<comment type="caution">
    <text evidence="7">The sequence shown here is derived from an EMBL/GenBank/DDBJ whole genome shotgun (WGS) entry which is preliminary data.</text>
</comment>
<keyword evidence="5" id="KW-1133">Transmembrane helix</keyword>